<dbReference type="OrthoDB" id="1652078at2"/>
<dbReference type="GO" id="GO:0042802">
    <property type="term" value="F:identical protein binding"/>
    <property type="evidence" value="ECO:0007669"/>
    <property type="project" value="TreeGrafter"/>
</dbReference>
<name>A0A4Q0VGT1_9LACO</name>
<sequence>MMTVNDSSFIWNNLIMGFWFIYFQFYWFPSIRRWWVNWAYGGLAAVFTLLNWVAMRLESRGLSLLAVGLVFLVELWWLTYTKRRHYLPAFLTVAILDYLLSAFVNSISVTGTMLLTSFHFTTTSWGMLTVLTFNTVLFAMVAVGLLGTQAPMENFIQSIMTRKTQYLLLAFMVVMMTVFVLFIYLLRWLHGSSSSLFFLMGMTGVVMISLSVSLYLLIQTHLQQEHAHIQSRQQDYYQQYTDELQRQAAVFRKFRHDYQNMLLGLGGYLHDQDYAGFRQYYIDIRSKWQTSNAADLTISDLDNMPQGVVQYGLYHDYLTAQRLGVNLFIDIPKPLTATVAVGRQVGRILTHALPTAIHAVAALEPALVNLKITESVKVSWVELTFPVPTDVRLLRGNRLVGDRFEADFSGILRQLPPAITVQLKTKLHWAHLLVTLPMS</sequence>
<dbReference type="EMBL" id="QXIL01000020">
    <property type="protein sequence ID" value="RXI77566.1"/>
    <property type="molecule type" value="Genomic_DNA"/>
</dbReference>
<keyword evidence="2" id="KW-1185">Reference proteome</keyword>
<evidence type="ECO:0000313" key="1">
    <source>
        <dbReference type="EMBL" id="RXI77566.1"/>
    </source>
</evidence>
<dbReference type="PANTHER" id="PTHR40448">
    <property type="entry name" value="TWO-COMPONENT SENSOR HISTIDINE KINASE"/>
    <property type="match status" value="1"/>
</dbReference>
<organism evidence="1 2">
    <name type="scientific">Levilactobacillus suantsaii</name>
    <dbReference type="NCBI Taxonomy" id="2292255"/>
    <lineage>
        <taxon>Bacteria</taxon>
        <taxon>Bacillati</taxon>
        <taxon>Bacillota</taxon>
        <taxon>Bacilli</taxon>
        <taxon>Lactobacillales</taxon>
        <taxon>Lactobacillaceae</taxon>
        <taxon>Levilactobacillus</taxon>
    </lineage>
</organism>
<dbReference type="AlphaFoldDB" id="A0A4Q0VGT1"/>
<reference evidence="1 2" key="1">
    <citation type="submission" date="2018-08" db="EMBL/GenBank/DDBJ databases">
        <title>Lactobacillus suantsai sp. nov., isolated from traditional fermented suan-tsai in Taiwan.</title>
        <authorList>
            <person name="Huang C.-H."/>
        </authorList>
    </citation>
    <scope>NUCLEOTIDE SEQUENCE [LARGE SCALE GENOMIC DNA]</scope>
    <source>
        <strain evidence="1 2">BCRC 12945</strain>
    </source>
</reference>
<proteinExistence type="predicted"/>
<accession>A0A4Q0VGT1</accession>
<evidence type="ECO:0000313" key="2">
    <source>
        <dbReference type="Proteomes" id="UP000290602"/>
    </source>
</evidence>
<comment type="caution">
    <text evidence="1">The sequence shown here is derived from an EMBL/GenBank/DDBJ whole genome shotgun (WGS) entry which is preliminary data.</text>
</comment>
<dbReference type="RefSeq" id="WP_129033008.1">
    <property type="nucleotide sequence ID" value="NZ_CP059603.1"/>
</dbReference>
<dbReference type="PANTHER" id="PTHR40448:SF1">
    <property type="entry name" value="TWO-COMPONENT SENSOR HISTIDINE KINASE"/>
    <property type="match status" value="1"/>
</dbReference>
<dbReference type="Proteomes" id="UP000290602">
    <property type="component" value="Unassembled WGS sequence"/>
</dbReference>
<gene>
    <name evidence="1" type="ORF">DXH47_09040</name>
</gene>
<protein>
    <submittedName>
        <fullName evidence="1">Signal transduction protein</fullName>
    </submittedName>
</protein>